<dbReference type="NCBIfam" id="TIGR03064">
    <property type="entry name" value="sortase_srtB"/>
    <property type="match status" value="1"/>
</dbReference>
<feature type="transmembrane region" description="Helical" evidence="2">
    <location>
        <begin position="7"/>
        <end position="28"/>
    </location>
</feature>
<protein>
    <submittedName>
        <fullName evidence="3">Class B sortase</fullName>
        <ecNumber evidence="3">3.4.22.71</ecNumber>
    </submittedName>
</protein>
<evidence type="ECO:0000256" key="1">
    <source>
        <dbReference type="ARBA" id="ARBA00022801"/>
    </source>
</evidence>
<organism evidence="3 4">
    <name type="scientific">Absicoccus intestinalis</name>
    <dbReference type="NCBI Taxonomy" id="2926319"/>
    <lineage>
        <taxon>Bacteria</taxon>
        <taxon>Bacillati</taxon>
        <taxon>Bacillota</taxon>
        <taxon>Erysipelotrichia</taxon>
        <taxon>Erysipelotrichales</taxon>
        <taxon>Erysipelotrichaceae</taxon>
        <taxon>Absicoccus</taxon>
    </lineage>
</organism>
<dbReference type="EC" id="3.4.22.71" evidence="3"/>
<dbReference type="RefSeq" id="WP_320326023.1">
    <property type="nucleotide sequence ID" value="NZ_JALBUS010000011.1"/>
</dbReference>
<proteinExistence type="predicted"/>
<sequence>MKKWIYRIILLVCIGVFGYSAFHLYQIYQDKHQIEQETKTYQKMATKNSENTEVLNPDWNALQQSSPDIVAWLYVPGCDINFPVVQGSDNSYYLDHTTGKQSSPYGSIFLDYKANNQFMDDNSIIYGHSVEGGGMFTNLKNFTDESFFNKHDAFYLLTPNGNYKCTIYAFAKTTDSSAFYTTAFGSYRDDTLAKWVNEAMYSRAVDTTSAHFVSLSTCNLDYGFHSNQRYVLTGVMQEWTDPITVSD</sequence>
<dbReference type="InterPro" id="IPR005754">
    <property type="entry name" value="Sortase"/>
</dbReference>
<dbReference type="CDD" id="cd05826">
    <property type="entry name" value="Sortase_B"/>
    <property type="match status" value="1"/>
</dbReference>
<dbReference type="Gene3D" id="2.40.260.10">
    <property type="entry name" value="Sortase"/>
    <property type="match status" value="1"/>
</dbReference>
<dbReference type="EMBL" id="JALBUS010000011">
    <property type="protein sequence ID" value="MDX8417747.1"/>
    <property type="molecule type" value="Genomic_DNA"/>
</dbReference>
<name>A0ABU4WQI5_9FIRM</name>
<dbReference type="GO" id="GO:0016787">
    <property type="term" value="F:hydrolase activity"/>
    <property type="evidence" value="ECO:0007669"/>
    <property type="project" value="UniProtKB-KW"/>
</dbReference>
<dbReference type="Pfam" id="PF04203">
    <property type="entry name" value="Sortase"/>
    <property type="match status" value="1"/>
</dbReference>
<keyword evidence="2" id="KW-0472">Membrane</keyword>
<reference evidence="3 4" key="1">
    <citation type="submission" date="2022-03" db="EMBL/GenBank/DDBJ databases">
        <title>Novel taxa within the pig intestine.</title>
        <authorList>
            <person name="Wylensek D."/>
            <person name="Bishof K."/>
            <person name="Afrizal A."/>
            <person name="Clavel T."/>
        </authorList>
    </citation>
    <scope>NUCLEOTIDE SEQUENCE [LARGE SCALE GENOMIC DNA]</scope>
    <source>
        <strain evidence="3 4">Cla-KB-P134</strain>
    </source>
</reference>
<gene>
    <name evidence="3" type="primary">srtB</name>
    <name evidence="3" type="ORF">MOZ64_07820</name>
</gene>
<dbReference type="InterPro" id="IPR023365">
    <property type="entry name" value="Sortase_dom-sf"/>
</dbReference>
<dbReference type="SUPFAM" id="SSF63817">
    <property type="entry name" value="Sortase"/>
    <property type="match status" value="1"/>
</dbReference>
<evidence type="ECO:0000313" key="3">
    <source>
        <dbReference type="EMBL" id="MDX8417747.1"/>
    </source>
</evidence>
<comment type="caution">
    <text evidence="3">The sequence shown here is derived from an EMBL/GenBank/DDBJ whole genome shotgun (WGS) entry which is preliminary data.</text>
</comment>
<evidence type="ECO:0000313" key="4">
    <source>
        <dbReference type="Proteomes" id="UP001285244"/>
    </source>
</evidence>
<keyword evidence="1 3" id="KW-0378">Hydrolase</keyword>
<accession>A0ABU4WQI5</accession>
<keyword evidence="2" id="KW-0812">Transmembrane</keyword>
<evidence type="ECO:0000256" key="2">
    <source>
        <dbReference type="SAM" id="Phobius"/>
    </source>
</evidence>
<dbReference type="InterPro" id="IPR009835">
    <property type="entry name" value="SrtB"/>
</dbReference>
<dbReference type="Proteomes" id="UP001285244">
    <property type="component" value="Unassembled WGS sequence"/>
</dbReference>
<keyword evidence="4" id="KW-1185">Reference proteome</keyword>
<keyword evidence="2" id="KW-1133">Transmembrane helix</keyword>